<name>A0A4P7KUZ2_9GAMM</name>
<dbReference type="Pfam" id="PF01381">
    <property type="entry name" value="HTH_3"/>
    <property type="match status" value="1"/>
</dbReference>
<reference evidence="3" key="2">
    <citation type="submission" date="2023-04" db="EMBL/GenBank/DDBJ databases">
        <title>Genome dynamics across the evolutionary transition to endosymbiosis.</title>
        <authorList>
            <person name="Siozios S."/>
            <person name="Nadal-Jimenez P."/>
            <person name="Azagi T."/>
            <person name="Sprong H."/>
            <person name="Frost C.L."/>
            <person name="Parratt S.R."/>
            <person name="Taylor G."/>
            <person name="Brettell L."/>
            <person name="Lew K.C."/>
            <person name="Croft L."/>
            <person name="King K.C."/>
            <person name="Brockhurst M.A."/>
            <person name="Hypsa V."/>
            <person name="Novakova E."/>
            <person name="Darby A.C."/>
            <person name="Hurst G.D.D."/>
        </authorList>
    </citation>
    <scope>NUCLEOTIDE SEQUENCE</scope>
    <source>
        <strain evidence="3">ANv_CAN</strain>
    </source>
</reference>
<gene>
    <name evidence="2" type="ORF">ArsFIN_23900</name>
    <name evidence="3" type="ORF">QE258_10880</name>
</gene>
<evidence type="ECO:0000313" key="2">
    <source>
        <dbReference type="EMBL" id="QBY43821.1"/>
    </source>
</evidence>
<dbReference type="SMART" id="SM00530">
    <property type="entry name" value="HTH_XRE"/>
    <property type="match status" value="1"/>
</dbReference>
<dbReference type="SUPFAM" id="SSF47413">
    <property type="entry name" value="lambda repressor-like DNA-binding domains"/>
    <property type="match status" value="1"/>
</dbReference>
<dbReference type="RefSeq" id="WP_051297207.1">
    <property type="nucleotide sequence ID" value="NZ_CP038613.1"/>
</dbReference>
<sequence length="73" mass="8016">MAPKNMIEYLINSGLTQIQIQQKTGISQPSISRLLSGKNSDPRISVLKAIESLYIEAKNSKDKQVVASNTKAK</sequence>
<evidence type="ECO:0000313" key="4">
    <source>
        <dbReference type="Proteomes" id="UP000295134"/>
    </source>
</evidence>
<dbReference type="Gene3D" id="1.10.260.40">
    <property type="entry name" value="lambda repressor-like DNA-binding domains"/>
    <property type="match status" value="1"/>
</dbReference>
<dbReference type="AlphaFoldDB" id="A0A4P7KUZ2"/>
<dbReference type="GO" id="GO:0003677">
    <property type="term" value="F:DNA binding"/>
    <property type="evidence" value="ECO:0007669"/>
    <property type="project" value="InterPro"/>
</dbReference>
<keyword evidence="5" id="KW-1185">Reference proteome</keyword>
<dbReference type="GeneID" id="96877440"/>
<accession>A0A4P7KUZ2</accession>
<dbReference type="CDD" id="cd00093">
    <property type="entry name" value="HTH_XRE"/>
    <property type="match status" value="1"/>
</dbReference>
<reference evidence="2 4" key="1">
    <citation type="submission" date="2019-03" db="EMBL/GenBank/DDBJ databases">
        <title>Long-read sequencing reveals hyperdense prophage content in a complex bacterial symbiont genome.</title>
        <authorList>
            <person name="Frost C.L."/>
            <person name="Siozios S."/>
            <person name="Nadal-Jimenez P."/>
            <person name="Brockhurst M.A."/>
            <person name="King K.C."/>
            <person name="Darby A.C."/>
            <person name="Hurst G.D.D."/>
        </authorList>
    </citation>
    <scope>NUCLEOTIDE SEQUENCE [LARGE SCALE GENOMIC DNA]</scope>
    <source>
        <strain evidence="2 4">FIN</strain>
    </source>
</reference>
<proteinExistence type="predicted"/>
<dbReference type="Proteomes" id="UP000295134">
    <property type="component" value="Chromosome"/>
</dbReference>
<protein>
    <submittedName>
        <fullName evidence="2">Helix-turn-helix protein</fullName>
    </submittedName>
    <submittedName>
        <fullName evidence="3">Helix-turn-helix transcriptional regulator</fullName>
    </submittedName>
</protein>
<dbReference type="EMBL" id="CP038613">
    <property type="protein sequence ID" value="QBY43821.1"/>
    <property type="molecule type" value="Genomic_DNA"/>
</dbReference>
<dbReference type="EMBL" id="CP123523">
    <property type="protein sequence ID" value="WGM04166.1"/>
    <property type="molecule type" value="Genomic_DNA"/>
</dbReference>
<dbReference type="PROSITE" id="PS50943">
    <property type="entry name" value="HTH_CROC1"/>
    <property type="match status" value="1"/>
</dbReference>
<evidence type="ECO:0000259" key="1">
    <source>
        <dbReference type="PROSITE" id="PS50943"/>
    </source>
</evidence>
<dbReference type="InterPro" id="IPR010982">
    <property type="entry name" value="Lambda_DNA-bd_dom_sf"/>
</dbReference>
<dbReference type="KEGG" id="ans:ArsFIN_23900"/>
<organism evidence="2 4">
    <name type="scientific">Arsenophonus nasoniae</name>
    <name type="common">son-killer infecting Nasonia vitripennis</name>
    <dbReference type="NCBI Taxonomy" id="638"/>
    <lineage>
        <taxon>Bacteria</taxon>
        <taxon>Pseudomonadati</taxon>
        <taxon>Pseudomonadota</taxon>
        <taxon>Gammaproteobacteria</taxon>
        <taxon>Enterobacterales</taxon>
        <taxon>Morganellaceae</taxon>
        <taxon>Arsenophonus</taxon>
    </lineage>
</organism>
<evidence type="ECO:0000313" key="5">
    <source>
        <dbReference type="Proteomes" id="UP001177592"/>
    </source>
</evidence>
<dbReference type="Proteomes" id="UP001177592">
    <property type="component" value="Chromosome"/>
</dbReference>
<feature type="domain" description="HTH cro/C1-type" evidence="1">
    <location>
        <begin position="6"/>
        <end position="60"/>
    </location>
</feature>
<evidence type="ECO:0000313" key="3">
    <source>
        <dbReference type="EMBL" id="WGM04166.1"/>
    </source>
</evidence>
<dbReference type="InterPro" id="IPR001387">
    <property type="entry name" value="Cro/C1-type_HTH"/>
</dbReference>